<comment type="caution">
    <text evidence="9">The sequence shown here is derived from an EMBL/GenBank/DDBJ whole genome shotgun (WGS) entry which is preliminary data.</text>
</comment>
<evidence type="ECO:0000256" key="5">
    <source>
        <dbReference type="ARBA" id="ARBA00023163"/>
    </source>
</evidence>
<dbReference type="InterPro" id="IPR027417">
    <property type="entry name" value="P-loop_NTPase"/>
</dbReference>
<dbReference type="GO" id="GO:0043565">
    <property type="term" value="F:sequence-specific DNA binding"/>
    <property type="evidence" value="ECO:0007669"/>
    <property type="project" value="InterPro"/>
</dbReference>
<evidence type="ECO:0000259" key="8">
    <source>
        <dbReference type="PROSITE" id="PS50110"/>
    </source>
</evidence>
<dbReference type="CDD" id="cd00009">
    <property type="entry name" value="AAA"/>
    <property type="match status" value="1"/>
</dbReference>
<dbReference type="SUPFAM" id="SSF52172">
    <property type="entry name" value="CheY-like"/>
    <property type="match status" value="1"/>
</dbReference>
<keyword evidence="3" id="KW-0805">Transcription regulation</keyword>
<dbReference type="PANTHER" id="PTHR32071:SF117">
    <property type="entry name" value="PTS-DEPENDENT DIHYDROXYACETONE KINASE OPERON REGULATORY PROTEIN-RELATED"/>
    <property type="match status" value="1"/>
</dbReference>
<dbReference type="AlphaFoldDB" id="A0A844I7Z3"/>
<dbReference type="FunFam" id="3.40.50.300:FF:000006">
    <property type="entry name" value="DNA-binding transcriptional regulator NtrC"/>
    <property type="match status" value="1"/>
</dbReference>
<reference evidence="9 10" key="1">
    <citation type="submission" date="2019-06" db="EMBL/GenBank/DDBJ databases">
        <title>Enrichment of Autotrophic Halophilic Microorganisms from Red Sea Brine Pool Using Microbial Electrosynthesis System.</title>
        <authorList>
            <person name="Alqahtani M.F."/>
            <person name="Bajracharya S."/>
            <person name="Katuri K.P."/>
            <person name="Ali M."/>
            <person name="Saikaly P.E."/>
        </authorList>
    </citation>
    <scope>NUCLEOTIDE SEQUENCE [LARGE SCALE GENOMIC DNA]</scope>
    <source>
        <strain evidence="9">MES15</strain>
    </source>
</reference>
<evidence type="ECO:0000256" key="6">
    <source>
        <dbReference type="PROSITE-ProRule" id="PRU00169"/>
    </source>
</evidence>
<dbReference type="Pfam" id="PF25601">
    <property type="entry name" value="AAA_lid_14"/>
    <property type="match status" value="1"/>
</dbReference>
<dbReference type="InterPro" id="IPR011006">
    <property type="entry name" value="CheY-like_superfamily"/>
</dbReference>
<feature type="modified residue" description="4-aspartylphosphate" evidence="6">
    <location>
        <position position="57"/>
    </location>
</feature>
<dbReference type="Gene3D" id="3.40.50.2300">
    <property type="match status" value="1"/>
</dbReference>
<dbReference type="CDD" id="cd17572">
    <property type="entry name" value="REC_NtrC1-like"/>
    <property type="match status" value="1"/>
</dbReference>
<dbReference type="Pfam" id="PF02954">
    <property type="entry name" value="HTH_8"/>
    <property type="match status" value="1"/>
</dbReference>
<evidence type="ECO:0000256" key="3">
    <source>
        <dbReference type="ARBA" id="ARBA00023015"/>
    </source>
</evidence>
<dbReference type="Gene3D" id="3.40.50.300">
    <property type="entry name" value="P-loop containing nucleotide triphosphate hydrolases"/>
    <property type="match status" value="1"/>
</dbReference>
<organism evidence="9 10">
    <name type="scientific">Marinobacter adhaerens</name>
    <dbReference type="NCBI Taxonomy" id="1033846"/>
    <lineage>
        <taxon>Bacteria</taxon>
        <taxon>Pseudomonadati</taxon>
        <taxon>Pseudomonadota</taxon>
        <taxon>Gammaproteobacteria</taxon>
        <taxon>Pseudomonadales</taxon>
        <taxon>Marinobacteraceae</taxon>
        <taxon>Marinobacter</taxon>
    </lineage>
</organism>
<feature type="domain" description="Sigma-54 factor interaction" evidence="7">
    <location>
        <begin position="146"/>
        <end position="375"/>
    </location>
</feature>
<dbReference type="GO" id="GO:0006355">
    <property type="term" value="P:regulation of DNA-templated transcription"/>
    <property type="evidence" value="ECO:0007669"/>
    <property type="project" value="InterPro"/>
</dbReference>
<dbReference type="Gene3D" id="1.10.8.60">
    <property type="match status" value="1"/>
</dbReference>
<dbReference type="SUPFAM" id="SSF46689">
    <property type="entry name" value="Homeodomain-like"/>
    <property type="match status" value="1"/>
</dbReference>
<keyword evidence="1" id="KW-0547">Nucleotide-binding</keyword>
<dbReference type="PROSITE" id="PS00676">
    <property type="entry name" value="SIGMA54_INTERACT_2"/>
    <property type="match status" value="1"/>
</dbReference>
<evidence type="ECO:0000313" key="9">
    <source>
        <dbReference type="EMBL" id="MTJ00068.1"/>
    </source>
</evidence>
<keyword evidence="4" id="KW-0238">DNA-binding</keyword>
<dbReference type="Proteomes" id="UP000431462">
    <property type="component" value="Unassembled WGS sequence"/>
</dbReference>
<proteinExistence type="predicted"/>
<dbReference type="InterPro" id="IPR003593">
    <property type="entry name" value="AAA+_ATPase"/>
</dbReference>
<dbReference type="InterPro" id="IPR001789">
    <property type="entry name" value="Sig_transdc_resp-reg_receiver"/>
</dbReference>
<dbReference type="InterPro" id="IPR025944">
    <property type="entry name" value="Sigma_54_int_dom_CS"/>
</dbReference>
<dbReference type="PANTHER" id="PTHR32071">
    <property type="entry name" value="TRANSCRIPTIONAL REGULATORY PROTEIN"/>
    <property type="match status" value="1"/>
</dbReference>
<gene>
    <name evidence="9" type="ORF">FH752_15745</name>
</gene>
<sequence>MTTYDKKPRVLLVEDSASNAMVYRSYLEADYSVVMVGTGADALDKLGSQKFDLVLTDVRLPDMTGLDILDQIQQSDDPVPVVVMTAHGSVDVVVDSMQRGASDFLSKPFEKARLLVTLENILKKEELKDIVIEYEKSFQRNAFHEMVGASLPMQNVYRIIESASKSNATVFITGESGTGKELCAAALHAESLRRDKPFIPLNCAAIPKDLLESEIFGHVKGAFTGATGSREGAAARASGGTLFLDEIGEMPMDLQSKLLRFIQSGTFQPVGANREVKVDVRFICATNRDPLEEVSAGRFREDLYYRLHVIPLEMPPLRQRGTDSLLIAERMLKQCADEEKKGFRGFSEEVKRIFLDYGWPGNVRELGNVVRNIVVLNDGDMVRPDMLPDAIRKGGRAAVRVTDRSLAELGSGTEVPQATLNGAPEHKRSASREIRPLWIEEKEIIERAIEVCGGNVPRAAAFLEISASTIYRKKQQWEGEEQ</sequence>
<dbReference type="GO" id="GO:0000160">
    <property type="term" value="P:phosphorelay signal transduction system"/>
    <property type="evidence" value="ECO:0007669"/>
    <property type="project" value="InterPro"/>
</dbReference>
<dbReference type="InterPro" id="IPR058031">
    <property type="entry name" value="AAA_lid_NorR"/>
</dbReference>
<dbReference type="InterPro" id="IPR009057">
    <property type="entry name" value="Homeodomain-like_sf"/>
</dbReference>
<dbReference type="Pfam" id="PF00072">
    <property type="entry name" value="Response_reg"/>
    <property type="match status" value="1"/>
</dbReference>
<dbReference type="SUPFAM" id="SSF52540">
    <property type="entry name" value="P-loop containing nucleoside triphosphate hydrolases"/>
    <property type="match status" value="1"/>
</dbReference>
<evidence type="ECO:0000259" key="7">
    <source>
        <dbReference type="PROSITE" id="PS50045"/>
    </source>
</evidence>
<dbReference type="InterPro" id="IPR002078">
    <property type="entry name" value="Sigma_54_int"/>
</dbReference>
<dbReference type="SMART" id="SM00448">
    <property type="entry name" value="REC"/>
    <property type="match status" value="1"/>
</dbReference>
<feature type="domain" description="Response regulatory" evidence="8">
    <location>
        <begin position="9"/>
        <end position="122"/>
    </location>
</feature>
<dbReference type="InterPro" id="IPR002197">
    <property type="entry name" value="HTH_Fis"/>
</dbReference>
<protein>
    <submittedName>
        <fullName evidence="9">Sigma-54-dependent Fis family transcriptional regulator</fullName>
    </submittedName>
</protein>
<dbReference type="PROSITE" id="PS00688">
    <property type="entry name" value="SIGMA54_INTERACT_3"/>
    <property type="match status" value="1"/>
</dbReference>
<evidence type="ECO:0000256" key="4">
    <source>
        <dbReference type="ARBA" id="ARBA00023125"/>
    </source>
</evidence>
<dbReference type="PROSITE" id="PS50110">
    <property type="entry name" value="RESPONSE_REGULATORY"/>
    <property type="match status" value="1"/>
</dbReference>
<dbReference type="Pfam" id="PF00158">
    <property type="entry name" value="Sigma54_activat"/>
    <property type="match status" value="1"/>
</dbReference>
<dbReference type="SMART" id="SM00382">
    <property type="entry name" value="AAA"/>
    <property type="match status" value="1"/>
</dbReference>
<evidence type="ECO:0000313" key="10">
    <source>
        <dbReference type="Proteomes" id="UP000431462"/>
    </source>
</evidence>
<evidence type="ECO:0000256" key="2">
    <source>
        <dbReference type="ARBA" id="ARBA00022840"/>
    </source>
</evidence>
<dbReference type="PROSITE" id="PS50045">
    <property type="entry name" value="SIGMA54_INTERACT_4"/>
    <property type="match status" value="1"/>
</dbReference>
<keyword evidence="6" id="KW-0597">Phosphoprotein</keyword>
<dbReference type="Gene3D" id="1.10.10.60">
    <property type="entry name" value="Homeodomain-like"/>
    <property type="match status" value="1"/>
</dbReference>
<dbReference type="InterPro" id="IPR025943">
    <property type="entry name" value="Sigma_54_int_dom_ATP-bd_2"/>
</dbReference>
<name>A0A844I7Z3_9GAMM</name>
<keyword evidence="2" id="KW-0067">ATP-binding</keyword>
<dbReference type="GO" id="GO:0005524">
    <property type="term" value="F:ATP binding"/>
    <property type="evidence" value="ECO:0007669"/>
    <property type="project" value="UniProtKB-KW"/>
</dbReference>
<dbReference type="EMBL" id="VENC01000015">
    <property type="protein sequence ID" value="MTJ00068.1"/>
    <property type="molecule type" value="Genomic_DNA"/>
</dbReference>
<keyword evidence="5" id="KW-0804">Transcription</keyword>
<evidence type="ECO:0000256" key="1">
    <source>
        <dbReference type="ARBA" id="ARBA00022741"/>
    </source>
</evidence>
<accession>A0A844I7Z3</accession>